<evidence type="ECO:0000256" key="5">
    <source>
        <dbReference type="ARBA" id="ARBA00022692"/>
    </source>
</evidence>
<keyword evidence="6 9" id="KW-1133">Transmembrane helix</keyword>
<evidence type="ECO:0000256" key="2">
    <source>
        <dbReference type="ARBA" id="ARBA00022448"/>
    </source>
</evidence>
<evidence type="ECO:0000256" key="3">
    <source>
        <dbReference type="ARBA" id="ARBA00022475"/>
    </source>
</evidence>
<evidence type="ECO:0000256" key="7">
    <source>
        <dbReference type="ARBA" id="ARBA00023136"/>
    </source>
</evidence>
<comment type="similarity">
    <text evidence="8">Belongs to the TRAP transporter small permease family.</text>
</comment>
<dbReference type="Pfam" id="PF04290">
    <property type="entry name" value="DctQ"/>
    <property type="match status" value="1"/>
</dbReference>
<keyword evidence="4" id="KW-0997">Cell inner membrane</keyword>
<comment type="subcellular location">
    <subcellularLocation>
        <location evidence="1">Cell inner membrane</location>
        <topology evidence="1">Multi-pass membrane protein</topology>
    </subcellularLocation>
</comment>
<evidence type="ECO:0000256" key="4">
    <source>
        <dbReference type="ARBA" id="ARBA00022519"/>
    </source>
</evidence>
<evidence type="ECO:0000313" key="12">
    <source>
        <dbReference type="Proteomes" id="UP001597183"/>
    </source>
</evidence>
<feature type="transmembrane region" description="Helical" evidence="9">
    <location>
        <begin position="85"/>
        <end position="112"/>
    </location>
</feature>
<feature type="transmembrane region" description="Helical" evidence="9">
    <location>
        <begin position="132"/>
        <end position="153"/>
    </location>
</feature>
<feature type="transmembrane region" description="Helical" evidence="9">
    <location>
        <begin position="55"/>
        <end position="73"/>
    </location>
</feature>
<protein>
    <submittedName>
        <fullName evidence="11">TRAP transporter small permease</fullName>
    </submittedName>
</protein>
<keyword evidence="3" id="KW-1003">Cell membrane</keyword>
<dbReference type="PANTHER" id="PTHR35011">
    <property type="entry name" value="2,3-DIKETO-L-GULONATE TRAP TRANSPORTER SMALL PERMEASE PROTEIN YIAM"/>
    <property type="match status" value="1"/>
</dbReference>
<dbReference type="InterPro" id="IPR007387">
    <property type="entry name" value="TRAP_DctQ"/>
</dbReference>
<dbReference type="InterPro" id="IPR055348">
    <property type="entry name" value="DctQ"/>
</dbReference>
<evidence type="ECO:0000256" key="1">
    <source>
        <dbReference type="ARBA" id="ARBA00004429"/>
    </source>
</evidence>
<feature type="transmembrane region" description="Helical" evidence="9">
    <location>
        <begin position="21"/>
        <end position="40"/>
    </location>
</feature>
<proteinExistence type="inferred from homology"/>
<organism evidence="11 12">
    <name type="scientific">Actinoplanes sichuanensis</name>
    <dbReference type="NCBI Taxonomy" id="512349"/>
    <lineage>
        <taxon>Bacteria</taxon>
        <taxon>Bacillati</taxon>
        <taxon>Actinomycetota</taxon>
        <taxon>Actinomycetes</taxon>
        <taxon>Micromonosporales</taxon>
        <taxon>Micromonosporaceae</taxon>
        <taxon>Actinoplanes</taxon>
    </lineage>
</organism>
<accession>A0ABW4A421</accession>
<keyword evidence="7 9" id="KW-0472">Membrane</keyword>
<name>A0ABW4A421_9ACTN</name>
<keyword evidence="12" id="KW-1185">Reference proteome</keyword>
<evidence type="ECO:0000256" key="8">
    <source>
        <dbReference type="ARBA" id="ARBA00038436"/>
    </source>
</evidence>
<sequence>MSTSDEWREPAPLRAWGSAELWVAVVALVVIFVSVLWQVISRFVPALNWPGVGELAGYSLIVLTFVMVGYLIGNNGHIMIQIIDYLAKGVAFTIVKAVSAAFTAVICALLAWEAYHLILMYPDRSSAALGVPLWILYTVPLAGFTSGAVRATVRIFVAGRPDAPFDAAEAR</sequence>
<evidence type="ECO:0000256" key="9">
    <source>
        <dbReference type="SAM" id="Phobius"/>
    </source>
</evidence>
<comment type="caution">
    <text evidence="11">The sequence shown here is derived from an EMBL/GenBank/DDBJ whole genome shotgun (WGS) entry which is preliminary data.</text>
</comment>
<reference evidence="12" key="1">
    <citation type="journal article" date="2019" name="Int. J. Syst. Evol. Microbiol.">
        <title>The Global Catalogue of Microorganisms (GCM) 10K type strain sequencing project: providing services to taxonomists for standard genome sequencing and annotation.</title>
        <authorList>
            <consortium name="The Broad Institute Genomics Platform"/>
            <consortium name="The Broad Institute Genome Sequencing Center for Infectious Disease"/>
            <person name="Wu L."/>
            <person name="Ma J."/>
        </authorList>
    </citation>
    <scope>NUCLEOTIDE SEQUENCE [LARGE SCALE GENOMIC DNA]</scope>
    <source>
        <strain evidence="12">CCM 7526</strain>
    </source>
</reference>
<keyword evidence="5 9" id="KW-0812">Transmembrane</keyword>
<evidence type="ECO:0000313" key="11">
    <source>
        <dbReference type="EMBL" id="MFD1365239.1"/>
    </source>
</evidence>
<gene>
    <name evidence="11" type="ORF">ACFQ5G_07785</name>
</gene>
<dbReference type="EMBL" id="JBHTMK010000008">
    <property type="protein sequence ID" value="MFD1365239.1"/>
    <property type="molecule type" value="Genomic_DNA"/>
</dbReference>
<evidence type="ECO:0000256" key="6">
    <source>
        <dbReference type="ARBA" id="ARBA00022989"/>
    </source>
</evidence>
<dbReference type="Proteomes" id="UP001597183">
    <property type="component" value="Unassembled WGS sequence"/>
</dbReference>
<keyword evidence="2" id="KW-0813">Transport</keyword>
<feature type="domain" description="Tripartite ATP-independent periplasmic transporters DctQ component" evidence="10">
    <location>
        <begin position="31"/>
        <end position="156"/>
    </location>
</feature>
<evidence type="ECO:0000259" key="10">
    <source>
        <dbReference type="Pfam" id="PF04290"/>
    </source>
</evidence>
<dbReference type="PANTHER" id="PTHR35011:SF2">
    <property type="entry name" value="2,3-DIKETO-L-GULONATE TRAP TRANSPORTER SMALL PERMEASE PROTEIN YIAM"/>
    <property type="match status" value="1"/>
</dbReference>
<dbReference type="RefSeq" id="WP_317795475.1">
    <property type="nucleotide sequence ID" value="NZ_AP028461.1"/>
</dbReference>